<dbReference type="KEGG" id="cmah:C1I91_11835"/>
<evidence type="ECO:0000313" key="2">
    <source>
        <dbReference type="Proteomes" id="UP000286268"/>
    </source>
</evidence>
<dbReference type="InterPro" id="IPR032710">
    <property type="entry name" value="NTF2-like_dom_sf"/>
</dbReference>
<dbReference type="SUPFAM" id="SSF54427">
    <property type="entry name" value="NTF2-like"/>
    <property type="match status" value="1"/>
</dbReference>
<proteinExistence type="predicted"/>
<dbReference type="OrthoDB" id="9812089at2"/>
<name>A0A3R5TFM6_9CLOT</name>
<sequence length="123" mass="14145">MEDKHKEISKAFLQGVITGKVREVYDLYTLPSFKHHNGFFNGDRESLLQAMIQSNEMFPNKKLTIKLAVSEPPYVTLLSHVQISEAKEAAVVHMYRFEGEKIAEMWDISQEIPQDSPNENGMF</sequence>
<dbReference type="RefSeq" id="WP_128213064.1">
    <property type="nucleotide sequence ID" value="NZ_CP025746.1"/>
</dbReference>
<accession>A0A3R5TFM6</accession>
<protein>
    <submittedName>
        <fullName evidence="1">Polyketide cyclase</fullName>
    </submittedName>
</protein>
<dbReference type="AlphaFoldDB" id="A0A3R5TFM6"/>
<evidence type="ECO:0000313" key="1">
    <source>
        <dbReference type="EMBL" id="QAA32275.1"/>
    </source>
</evidence>
<gene>
    <name evidence="1" type="ORF">C1I91_11835</name>
</gene>
<organism evidence="1 2">
    <name type="scientific">Clostridium manihotivorum</name>
    <dbReference type="NCBI Taxonomy" id="2320868"/>
    <lineage>
        <taxon>Bacteria</taxon>
        <taxon>Bacillati</taxon>
        <taxon>Bacillota</taxon>
        <taxon>Clostridia</taxon>
        <taxon>Eubacteriales</taxon>
        <taxon>Clostridiaceae</taxon>
        <taxon>Clostridium</taxon>
    </lineage>
</organism>
<keyword evidence="2" id="KW-1185">Reference proteome</keyword>
<dbReference type="EMBL" id="CP025746">
    <property type="protein sequence ID" value="QAA32275.1"/>
    <property type="molecule type" value="Genomic_DNA"/>
</dbReference>
<dbReference type="Proteomes" id="UP000286268">
    <property type="component" value="Chromosome"/>
</dbReference>
<reference evidence="1 2" key="1">
    <citation type="submission" date="2018-01" db="EMBL/GenBank/DDBJ databases">
        <title>Genome Sequencing and Assembly of Anaerobacter polyendosporus strain CT4.</title>
        <authorList>
            <person name="Tachaapaikoon C."/>
            <person name="Sutheeworapong S."/>
            <person name="Jenjaroenpun P."/>
            <person name="Wongsurawat T."/>
            <person name="Nookeaw I."/>
            <person name="Cheawchanlertfa P."/>
            <person name="Kosugi A."/>
            <person name="Cheevadhanarak S."/>
            <person name="Ratanakhanokchai K."/>
        </authorList>
    </citation>
    <scope>NUCLEOTIDE SEQUENCE [LARGE SCALE GENOMIC DNA]</scope>
    <source>
        <strain evidence="1 2">CT4</strain>
    </source>
</reference>
<dbReference type="Gene3D" id="3.10.450.50">
    <property type="match status" value="1"/>
</dbReference>